<keyword evidence="2" id="KW-1185">Reference proteome</keyword>
<dbReference type="AlphaFoldDB" id="A0A1M6KIN1"/>
<protein>
    <recommendedName>
        <fullName evidence="3">DUF4194 domain-containing protein</fullName>
    </recommendedName>
</protein>
<evidence type="ECO:0000313" key="2">
    <source>
        <dbReference type="Proteomes" id="UP000184231"/>
    </source>
</evidence>
<reference evidence="1 2" key="1">
    <citation type="submission" date="2016-11" db="EMBL/GenBank/DDBJ databases">
        <authorList>
            <person name="Jaros S."/>
            <person name="Januszkiewicz K."/>
            <person name="Wedrychowicz H."/>
        </authorList>
    </citation>
    <scope>NUCLEOTIDE SEQUENCE [LARGE SCALE GENOMIC DNA]</scope>
    <source>
        <strain evidence="1 2">CGMCC 1.8863</strain>
    </source>
</reference>
<dbReference type="RefSeq" id="WP_072765392.1">
    <property type="nucleotide sequence ID" value="NZ_FQYX01000026.1"/>
</dbReference>
<dbReference type="OrthoDB" id="369102at2"/>
<dbReference type="InterPro" id="IPR025449">
    <property type="entry name" value="JetB"/>
</dbReference>
<evidence type="ECO:0008006" key="3">
    <source>
        <dbReference type="Google" id="ProtNLM"/>
    </source>
</evidence>
<organism evidence="1 2">
    <name type="scientific">Arenibacter nanhaiticus</name>
    <dbReference type="NCBI Taxonomy" id="558155"/>
    <lineage>
        <taxon>Bacteria</taxon>
        <taxon>Pseudomonadati</taxon>
        <taxon>Bacteroidota</taxon>
        <taxon>Flavobacteriia</taxon>
        <taxon>Flavobacteriales</taxon>
        <taxon>Flavobacteriaceae</taxon>
        <taxon>Arenibacter</taxon>
    </lineage>
</organism>
<proteinExistence type="predicted"/>
<evidence type="ECO:0000313" key="1">
    <source>
        <dbReference type="EMBL" id="SHJ58750.1"/>
    </source>
</evidence>
<dbReference type="STRING" id="558155.SAMN04487911_12615"/>
<accession>A0A1M6KIN1</accession>
<dbReference type="EMBL" id="FQYX01000026">
    <property type="protein sequence ID" value="SHJ58750.1"/>
    <property type="molecule type" value="Genomic_DNA"/>
</dbReference>
<dbReference type="Pfam" id="PF13835">
    <property type="entry name" value="DUF4194"/>
    <property type="match status" value="1"/>
</dbReference>
<gene>
    <name evidence="1" type="ORF">SAMN04487911_12615</name>
</gene>
<sequence length="193" mass="22443">MSSLEKNIKPYSKAIVKLLKAPIESSASLWETVINYQTEIQEYVSLMGLELMVKKDDGFAYLRQFEDSDGNTLGLISRRQVGYEITIILVVLRQSLEEFDSNPAQFDVNEKYISRSNIKEELELFLEAGYNELKFQKELDGYINKIVELGYLKEVSKTDSEVIYKIHRIIKEKVTLDVLKEFKNKLQHYVESV</sequence>
<name>A0A1M6KIN1_9FLAO</name>
<dbReference type="Proteomes" id="UP000184231">
    <property type="component" value="Unassembled WGS sequence"/>
</dbReference>